<keyword evidence="1" id="KW-0175">Coiled coil</keyword>
<feature type="transmembrane region" description="Helical" evidence="2">
    <location>
        <begin position="24"/>
        <end position="43"/>
    </location>
</feature>
<dbReference type="EMBL" id="LBQB01000002">
    <property type="protein sequence ID" value="KKP70014.1"/>
    <property type="molecule type" value="Genomic_DNA"/>
</dbReference>
<gene>
    <name evidence="3" type="ORF">UR67_C0002G0134</name>
</gene>
<keyword evidence="2" id="KW-1133">Transmembrane helix</keyword>
<evidence type="ECO:0000313" key="4">
    <source>
        <dbReference type="Proteomes" id="UP000034581"/>
    </source>
</evidence>
<evidence type="ECO:0000313" key="3">
    <source>
        <dbReference type="EMBL" id="KKP70014.1"/>
    </source>
</evidence>
<protein>
    <submittedName>
        <fullName evidence="3">Uncharacterized protein</fullName>
    </submittedName>
</protein>
<organism evidence="3 4">
    <name type="scientific">candidate division CPR3 bacterium GW2011_GWF2_35_18</name>
    <dbReference type="NCBI Taxonomy" id="1618350"/>
    <lineage>
        <taxon>Bacteria</taxon>
        <taxon>Bacteria division CPR3</taxon>
    </lineage>
</organism>
<sequence length="169" mass="19587">MEDNQNQNTQPIIEKKSLINKKNVTFLLIIIGIISLVGLSKLFSAASNTLDDANVRRQQEEIQKEAEKDEFNRKRDLLRANLKEVLLQQDSIFTQFQMETISDYVSLELTVSDSWYYTEKYLQDRILDDAFQTYNLLAVKHGLRTEGDLAWPINIVDEYGVELAKKGRL</sequence>
<dbReference type="AlphaFoldDB" id="A0A0G0BKI3"/>
<feature type="coiled-coil region" evidence="1">
    <location>
        <begin position="50"/>
        <end position="88"/>
    </location>
</feature>
<comment type="caution">
    <text evidence="3">The sequence shown here is derived from an EMBL/GenBank/DDBJ whole genome shotgun (WGS) entry which is preliminary data.</text>
</comment>
<reference evidence="3 4" key="1">
    <citation type="journal article" date="2015" name="Nature">
        <title>rRNA introns, odd ribosomes, and small enigmatic genomes across a large radiation of phyla.</title>
        <authorList>
            <person name="Brown C.T."/>
            <person name="Hug L.A."/>
            <person name="Thomas B.C."/>
            <person name="Sharon I."/>
            <person name="Castelle C.J."/>
            <person name="Singh A."/>
            <person name="Wilkins M.J."/>
            <person name="Williams K.H."/>
            <person name="Banfield J.F."/>
        </authorList>
    </citation>
    <scope>NUCLEOTIDE SEQUENCE [LARGE SCALE GENOMIC DNA]</scope>
</reference>
<keyword evidence="2" id="KW-0472">Membrane</keyword>
<evidence type="ECO:0000256" key="1">
    <source>
        <dbReference type="SAM" id="Coils"/>
    </source>
</evidence>
<keyword evidence="2" id="KW-0812">Transmembrane</keyword>
<accession>A0A0G0BKI3</accession>
<evidence type="ECO:0000256" key="2">
    <source>
        <dbReference type="SAM" id="Phobius"/>
    </source>
</evidence>
<dbReference type="STRING" id="1618350.UR67_C0002G0134"/>
<dbReference type="Proteomes" id="UP000034581">
    <property type="component" value="Unassembled WGS sequence"/>
</dbReference>
<name>A0A0G0BKI3_UNCC3</name>
<proteinExistence type="predicted"/>